<reference evidence="3 4" key="1">
    <citation type="submission" date="2019-02" db="EMBL/GenBank/DDBJ databases">
        <title>Genome sequencing of the rare red list fungi Hericium alpestre (H. flagellum).</title>
        <authorList>
            <person name="Buettner E."/>
            <person name="Kellner H."/>
        </authorList>
    </citation>
    <scope>NUCLEOTIDE SEQUENCE [LARGE SCALE GENOMIC DNA]</scope>
    <source>
        <strain evidence="3 4">DSM 108284</strain>
    </source>
</reference>
<feature type="compositionally biased region" description="Basic residues" evidence="1">
    <location>
        <begin position="29"/>
        <end position="43"/>
    </location>
</feature>
<evidence type="ECO:0000256" key="1">
    <source>
        <dbReference type="SAM" id="MobiDB-lite"/>
    </source>
</evidence>
<feature type="region of interest" description="Disordered" evidence="1">
    <location>
        <begin position="165"/>
        <end position="188"/>
    </location>
</feature>
<dbReference type="STRING" id="135208.A0A4Y9ZW07"/>
<comment type="caution">
    <text evidence="3">The sequence shown here is derived from an EMBL/GenBank/DDBJ whole genome shotgun (WGS) entry which is preliminary data.</text>
</comment>
<organism evidence="3 4">
    <name type="scientific">Hericium alpestre</name>
    <dbReference type="NCBI Taxonomy" id="135208"/>
    <lineage>
        <taxon>Eukaryota</taxon>
        <taxon>Fungi</taxon>
        <taxon>Dikarya</taxon>
        <taxon>Basidiomycota</taxon>
        <taxon>Agaricomycotina</taxon>
        <taxon>Agaricomycetes</taxon>
        <taxon>Russulales</taxon>
        <taxon>Hericiaceae</taxon>
        <taxon>Hericium</taxon>
    </lineage>
</organism>
<evidence type="ECO:0000256" key="2">
    <source>
        <dbReference type="SAM" id="Phobius"/>
    </source>
</evidence>
<dbReference type="EMBL" id="SFCI01000720">
    <property type="protein sequence ID" value="TFY78247.1"/>
    <property type="molecule type" value="Genomic_DNA"/>
</dbReference>
<dbReference type="Proteomes" id="UP000298061">
    <property type="component" value="Unassembled WGS sequence"/>
</dbReference>
<dbReference type="OrthoDB" id="3263613at2759"/>
<protein>
    <submittedName>
        <fullName evidence="3">Uncharacterized protein</fullName>
    </submittedName>
</protein>
<keyword evidence="4" id="KW-1185">Reference proteome</keyword>
<feature type="compositionally biased region" description="Polar residues" evidence="1">
    <location>
        <begin position="168"/>
        <end position="184"/>
    </location>
</feature>
<dbReference type="AlphaFoldDB" id="A0A4Y9ZW07"/>
<feature type="compositionally biased region" description="Low complexity" evidence="1">
    <location>
        <begin position="9"/>
        <end position="26"/>
    </location>
</feature>
<feature type="transmembrane region" description="Helical" evidence="2">
    <location>
        <begin position="300"/>
        <end position="321"/>
    </location>
</feature>
<keyword evidence="2" id="KW-0472">Membrane</keyword>
<feature type="compositionally biased region" description="Low complexity" evidence="1">
    <location>
        <begin position="96"/>
        <end position="109"/>
    </location>
</feature>
<feature type="region of interest" description="Disordered" evidence="1">
    <location>
        <begin position="1"/>
        <end position="67"/>
    </location>
</feature>
<keyword evidence="2" id="KW-0812">Transmembrane</keyword>
<keyword evidence="2" id="KW-1133">Transmembrane helix</keyword>
<feature type="region of interest" description="Disordered" evidence="1">
    <location>
        <begin position="83"/>
        <end position="109"/>
    </location>
</feature>
<evidence type="ECO:0000313" key="3">
    <source>
        <dbReference type="EMBL" id="TFY78247.1"/>
    </source>
</evidence>
<accession>A0A4Y9ZW07</accession>
<name>A0A4Y9ZW07_9AGAM</name>
<proteinExistence type="predicted"/>
<sequence length="322" mass="34316">MAPATRSAPTTPISKKPTSSTTPNSSARKVPHCTKCHRPRAGHPRQGCPYVDSPSPAATQAAEARRIPPAHDISDALGSMQIEEPERSSPTPTARPLPTQQQSLASLSTTSSEVIRKLLEPGIMDGHGDESASQFIEKWRTNMEKVESPTKAAVRRKEGRVMPGTLITPRSSLVPTEPATSHGQINPEHVTKTDVEDESALRRTPQPLARSMSMVEKEAFLNGVAHISKAPPVSIYVVPLVDLYILQTSAAKVSFKTRALEPRKGSGETNGILVIGSDDAAVQKVYDRLALDVKKKGMRAINVAAGGAVVGAVATFTGLAFA</sequence>
<gene>
    <name evidence="3" type="ORF">EWM64_g5766</name>
</gene>
<evidence type="ECO:0000313" key="4">
    <source>
        <dbReference type="Proteomes" id="UP000298061"/>
    </source>
</evidence>